<protein>
    <recommendedName>
        <fullName evidence="4">CAP-Gly domain-containing protein</fullName>
    </recommendedName>
</protein>
<dbReference type="InterPro" id="IPR036859">
    <property type="entry name" value="CAP-Gly_dom_sf"/>
</dbReference>
<sequence length="552" mass="59933">MQLYDGVTIPPDGNFPSMTGVIVYKKDDTIGVRLTGDSEGMGDHSGSVDGVDYFDGGVNSGVMTTISKVEPRKLTIAEEGLIRSLLQPKPAYSTPMASSVPISGLSPAALARMMQLNQRMGITPTNGAPKNKLPPSATTPATPPTPQLSDPPTVTNSEPPLEEEKPAEKRLSRLEILRQKKEAIRKRKLELERKVETTKKEKLQQQEDKPEEDKPEEATEPQQPMATEDFPETKDSPETSSSPKSTSSQKSTSSPKTSTSVSQAAVIRNTSEASMADEAASVKSKESSAMLSKASRSSRDSIEELWIHELRHETPASADKYDLEDAENLLLEEDEMEDNAPESNRSLDMRSILRQPTLQVEGTPAVDLSKSEGQDMEQEEEEDNGRQPPMRQSSMSRLQQLRQKKRLLEALPSSIQTPASAGLSKSDHTNLASMAMASAAALGHSHHNAATFPDRPMAQSDDDDDDDDDDSKTTASALSHMEDGGNEDDDAVPAAFQESVSITASSTNVLPGDVEETTPVSSSHKRRRMLGLGFLPGSNRQQKRQNTGAGRQ</sequence>
<feature type="compositionally biased region" description="Acidic residues" evidence="1">
    <location>
        <begin position="324"/>
        <end position="340"/>
    </location>
</feature>
<comment type="caution">
    <text evidence="2">The sequence shown here is derived from an EMBL/GenBank/DDBJ whole genome shotgun (WGS) entry which is preliminary data.</text>
</comment>
<gene>
    <name evidence="2" type="ORF">CYCCA115_LOCUS3243</name>
</gene>
<feature type="region of interest" description="Disordered" evidence="1">
    <location>
        <begin position="196"/>
        <end position="300"/>
    </location>
</feature>
<accession>A0AAD2CL12</accession>
<feature type="region of interest" description="Disordered" evidence="1">
    <location>
        <begin position="121"/>
        <end position="174"/>
    </location>
</feature>
<dbReference type="AlphaFoldDB" id="A0AAD2CL12"/>
<feature type="compositionally biased region" description="Acidic residues" evidence="1">
    <location>
        <begin position="374"/>
        <end position="383"/>
    </location>
</feature>
<dbReference type="Proteomes" id="UP001295423">
    <property type="component" value="Unassembled WGS sequence"/>
</dbReference>
<evidence type="ECO:0008006" key="4">
    <source>
        <dbReference type="Google" id="ProtNLM"/>
    </source>
</evidence>
<dbReference type="SUPFAM" id="SSF74924">
    <property type="entry name" value="Cap-Gly domain"/>
    <property type="match status" value="1"/>
</dbReference>
<feature type="region of interest" description="Disordered" evidence="1">
    <location>
        <begin position="312"/>
        <end position="427"/>
    </location>
</feature>
<dbReference type="EMBL" id="CAKOGP040000258">
    <property type="protein sequence ID" value="CAJ1933290.1"/>
    <property type="molecule type" value="Genomic_DNA"/>
</dbReference>
<evidence type="ECO:0000313" key="3">
    <source>
        <dbReference type="Proteomes" id="UP001295423"/>
    </source>
</evidence>
<proteinExistence type="predicted"/>
<evidence type="ECO:0000256" key="1">
    <source>
        <dbReference type="SAM" id="MobiDB-lite"/>
    </source>
</evidence>
<feature type="compositionally biased region" description="Low complexity" evidence="1">
    <location>
        <begin position="276"/>
        <end position="295"/>
    </location>
</feature>
<dbReference type="Gene3D" id="2.30.30.190">
    <property type="entry name" value="CAP Gly-rich-like domain"/>
    <property type="match status" value="1"/>
</dbReference>
<feature type="compositionally biased region" description="Polar residues" evidence="1">
    <location>
        <begin position="538"/>
        <end position="552"/>
    </location>
</feature>
<feature type="compositionally biased region" description="Acidic residues" evidence="1">
    <location>
        <begin position="460"/>
        <end position="470"/>
    </location>
</feature>
<feature type="compositionally biased region" description="Polar residues" evidence="1">
    <location>
        <begin position="147"/>
        <end position="157"/>
    </location>
</feature>
<organism evidence="2 3">
    <name type="scientific">Cylindrotheca closterium</name>
    <dbReference type="NCBI Taxonomy" id="2856"/>
    <lineage>
        <taxon>Eukaryota</taxon>
        <taxon>Sar</taxon>
        <taxon>Stramenopiles</taxon>
        <taxon>Ochrophyta</taxon>
        <taxon>Bacillariophyta</taxon>
        <taxon>Bacillariophyceae</taxon>
        <taxon>Bacillariophycidae</taxon>
        <taxon>Bacillariales</taxon>
        <taxon>Bacillariaceae</taxon>
        <taxon>Cylindrotheca</taxon>
    </lineage>
</organism>
<feature type="compositionally biased region" description="Low complexity" evidence="1">
    <location>
        <begin position="238"/>
        <end position="262"/>
    </location>
</feature>
<feature type="region of interest" description="Disordered" evidence="1">
    <location>
        <begin position="442"/>
        <end position="552"/>
    </location>
</feature>
<feature type="compositionally biased region" description="Polar residues" evidence="1">
    <location>
        <begin position="498"/>
        <end position="509"/>
    </location>
</feature>
<feature type="compositionally biased region" description="Basic and acidic residues" evidence="1">
    <location>
        <begin position="312"/>
        <end position="323"/>
    </location>
</feature>
<feature type="compositionally biased region" description="Low complexity" evidence="1">
    <location>
        <begin position="390"/>
        <end position="401"/>
    </location>
</feature>
<feature type="compositionally biased region" description="Basic and acidic residues" evidence="1">
    <location>
        <begin position="196"/>
        <end position="212"/>
    </location>
</feature>
<name>A0AAD2CL12_9STRA</name>
<keyword evidence="3" id="KW-1185">Reference proteome</keyword>
<reference evidence="2" key="1">
    <citation type="submission" date="2023-08" db="EMBL/GenBank/DDBJ databases">
        <authorList>
            <person name="Audoor S."/>
            <person name="Bilcke G."/>
        </authorList>
    </citation>
    <scope>NUCLEOTIDE SEQUENCE</scope>
</reference>
<feature type="compositionally biased region" description="Basic and acidic residues" evidence="1">
    <location>
        <begin position="162"/>
        <end position="174"/>
    </location>
</feature>
<evidence type="ECO:0000313" key="2">
    <source>
        <dbReference type="EMBL" id="CAJ1933290.1"/>
    </source>
</evidence>